<gene>
    <name evidence="1" type="ORF">BK007_02900</name>
    <name evidence="2" type="ORF">BK009_10615</name>
</gene>
<sequence>MVFNITDNKIIKDSPVKISDSHLSEEKKKATENQDNEKIETCYTCGKKFDMNKEEGARYRYQKYPLCAYCAEFYGFYFDDPEQKRREK</sequence>
<organism evidence="1 4">
    <name type="scientific">Methanobacterium subterraneum</name>
    <dbReference type="NCBI Taxonomy" id="59277"/>
    <lineage>
        <taxon>Archaea</taxon>
        <taxon>Methanobacteriati</taxon>
        <taxon>Methanobacteriota</taxon>
        <taxon>Methanomada group</taxon>
        <taxon>Methanobacteria</taxon>
        <taxon>Methanobacteriales</taxon>
        <taxon>Methanobacteriaceae</taxon>
        <taxon>Methanobacterium</taxon>
    </lineage>
</organism>
<reference evidence="3 4" key="1">
    <citation type="submission" date="2016-10" db="EMBL/GenBank/DDBJ databases">
        <title>Comparative genomics between deep and shallow subseafloor isolates.</title>
        <authorList>
            <person name="Ishii S."/>
            <person name="Miller J.R."/>
            <person name="Sutton G."/>
            <person name="Suzuki S."/>
            <person name="Methe B."/>
            <person name="Inagaki F."/>
            <person name="Imachi H."/>
        </authorList>
    </citation>
    <scope>NUCLEOTIDE SEQUENCE [LARGE SCALE GENOMIC DNA]</scope>
    <source>
        <strain evidence="2 3">A8p</strain>
        <strain evidence="1 4">MO-MB1</strain>
    </source>
</reference>
<dbReference type="GeneID" id="35126952"/>
<dbReference type="RefSeq" id="WP_205835918.1">
    <property type="nucleotide sequence ID" value="NZ_CP017766.1"/>
</dbReference>
<dbReference type="Proteomes" id="UP000232631">
    <property type="component" value="Chromosome"/>
</dbReference>
<protein>
    <submittedName>
        <fullName evidence="1">Uncharacterized protein</fullName>
    </submittedName>
</protein>
<name>A0A2H4VAF0_9EURY</name>
<proteinExistence type="predicted"/>
<dbReference type="Proteomes" id="UP000232806">
    <property type="component" value="Chromosome"/>
</dbReference>
<dbReference type="AlphaFoldDB" id="A0A2H4VAF0"/>
<accession>A0A2H4VSK9</accession>
<accession>A0A2H4VAF0</accession>
<evidence type="ECO:0000313" key="3">
    <source>
        <dbReference type="Proteomes" id="UP000232631"/>
    </source>
</evidence>
<dbReference type="EMBL" id="CP017768">
    <property type="protein sequence ID" value="AUB61089.1"/>
    <property type="molecule type" value="Genomic_DNA"/>
</dbReference>
<keyword evidence="3" id="KW-1185">Reference proteome</keyword>
<dbReference type="KEGG" id="msub:BK009_10615"/>
<dbReference type="EMBL" id="CP017766">
    <property type="protein sequence ID" value="AUB55063.1"/>
    <property type="molecule type" value="Genomic_DNA"/>
</dbReference>
<evidence type="ECO:0000313" key="2">
    <source>
        <dbReference type="EMBL" id="AUB61089.1"/>
    </source>
</evidence>
<evidence type="ECO:0000313" key="1">
    <source>
        <dbReference type="EMBL" id="AUB55063.1"/>
    </source>
</evidence>
<evidence type="ECO:0000313" key="4">
    <source>
        <dbReference type="Proteomes" id="UP000232806"/>
    </source>
</evidence>